<dbReference type="Pfam" id="PF02086">
    <property type="entry name" value="MethyltransfD12"/>
    <property type="match status" value="1"/>
</dbReference>
<dbReference type="SUPFAM" id="SSF53335">
    <property type="entry name" value="S-adenosyl-L-methionine-dependent methyltransferases"/>
    <property type="match status" value="1"/>
</dbReference>
<proteinExistence type="predicted"/>
<organism evidence="4">
    <name type="scientific">Staphylococcus aureus</name>
    <dbReference type="NCBI Taxonomy" id="1280"/>
    <lineage>
        <taxon>Bacteria</taxon>
        <taxon>Bacillati</taxon>
        <taxon>Bacillota</taxon>
        <taxon>Bacilli</taxon>
        <taxon>Bacillales</taxon>
        <taxon>Staphylococcaceae</taxon>
        <taxon>Staphylococcus</taxon>
    </lineage>
</organism>
<sequence length="284" mass="33337">MNPSPLRYPGGKYKLLKSVKGLVENSGCNTYCEVFAGGSALSIELLLSEAVKKIIINDFDYTIYCFWYSILYYTEDFINLIKSTTIDIDTWHIQKNIRKNLTDYSILEIGFSTFFLNRTNRSGIIDKAGPIGGFKQNGNYLIDCRFNKESLIKKIVQISNLKENIEVYNMDALEFIDKVLMKRRSVFTFFDPPYYKKGSGLYTNYYLHEDHHNLANYIQRKLKNRKWIITYDKCDEIKKMYDNLVFKEINLNYSLQNKKTAIEYMFYSKAIKSKGAIYGNYSKY</sequence>
<dbReference type="EMBL" id="MN450304">
    <property type="protein sequence ID" value="QFQ33087.1"/>
    <property type="molecule type" value="Genomic_DNA"/>
</dbReference>
<dbReference type="GO" id="GO:1904047">
    <property type="term" value="F:S-adenosyl-L-methionine binding"/>
    <property type="evidence" value="ECO:0007669"/>
    <property type="project" value="TreeGrafter"/>
</dbReference>
<evidence type="ECO:0000256" key="2">
    <source>
        <dbReference type="ARBA" id="ARBA00022679"/>
    </source>
</evidence>
<evidence type="ECO:0000313" key="4">
    <source>
        <dbReference type="EMBL" id="QFQ33087.1"/>
    </source>
</evidence>
<accession>A0A5P8FQX1</accession>
<evidence type="ECO:0000256" key="1">
    <source>
        <dbReference type="ARBA" id="ARBA00022603"/>
    </source>
</evidence>
<dbReference type="GO" id="GO:0006298">
    <property type="term" value="P:mismatch repair"/>
    <property type="evidence" value="ECO:0007669"/>
    <property type="project" value="TreeGrafter"/>
</dbReference>
<dbReference type="PRINTS" id="PR00505">
    <property type="entry name" value="D12N6MTFRASE"/>
</dbReference>
<dbReference type="Gene3D" id="3.40.50.150">
    <property type="entry name" value="Vaccinia Virus protein VP39"/>
    <property type="match status" value="2"/>
</dbReference>
<keyword evidence="1 4" id="KW-0489">Methyltransferase</keyword>
<dbReference type="PANTHER" id="PTHR30481">
    <property type="entry name" value="DNA ADENINE METHYLASE"/>
    <property type="match status" value="1"/>
</dbReference>
<dbReference type="GO" id="GO:0009007">
    <property type="term" value="F:site-specific DNA-methyltransferase (adenine-specific) activity"/>
    <property type="evidence" value="ECO:0007669"/>
    <property type="project" value="UniProtKB-EC"/>
</dbReference>
<dbReference type="InterPro" id="IPR012263">
    <property type="entry name" value="M_m6A_EcoRV"/>
</dbReference>
<reference evidence="4" key="1">
    <citation type="submission" date="2019-09" db="EMBL/GenBank/DDBJ databases">
        <title>Enterotoxigenic potential and novel enterotoxin gene cluster (egc) type in different genomic backgrounds of Staphylococcus aureus strains isolated from raw milk.</title>
        <authorList>
            <person name="Fanelli F."/>
            <person name="Chieffi D."/>
            <person name="Cho G.-S."/>
            <person name="Schubert J."/>
            <person name="Blaiotta G."/>
            <person name="Franz C.M.A.P."/>
            <person name="Bania J."/>
            <person name="Fusco V."/>
        </authorList>
    </citation>
    <scope>NUCLEOTIDE SEQUENCE</scope>
    <source>
        <strain evidence="4">364P</strain>
    </source>
</reference>
<keyword evidence="3" id="KW-0949">S-adenosyl-L-methionine</keyword>
<dbReference type="InterPro" id="IPR012327">
    <property type="entry name" value="MeTrfase_D12"/>
</dbReference>
<dbReference type="RefSeq" id="WP_001069960.1">
    <property type="nucleotide sequence ID" value="NZ_CP010943.1"/>
</dbReference>
<keyword evidence="2" id="KW-0808">Transferase</keyword>
<evidence type="ECO:0000256" key="3">
    <source>
        <dbReference type="ARBA" id="ARBA00022691"/>
    </source>
</evidence>
<protein>
    <submittedName>
        <fullName evidence="4">DNA adenine methylase</fullName>
    </submittedName>
</protein>
<dbReference type="PANTHER" id="PTHR30481:SF2">
    <property type="entry name" value="SITE-SPECIFIC DNA-METHYLTRANSFERASE (ADENINE-SPECIFIC)"/>
    <property type="match status" value="1"/>
</dbReference>
<dbReference type="InterPro" id="IPR029063">
    <property type="entry name" value="SAM-dependent_MTases_sf"/>
</dbReference>
<dbReference type="AlphaFoldDB" id="A0A5P8FQX1"/>
<name>A0A5P8FQX1_STAAU</name>
<dbReference type="GO" id="GO:0032259">
    <property type="term" value="P:methylation"/>
    <property type="evidence" value="ECO:0007669"/>
    <property type="project" value="UniProtKB-KW"/>
</dbReference>
<dbReference type="GO" id="GO:0043565">
    <property type="term" value="F:sequence-specific DNA binding"/>
    <property type="evidence" value="ECO:0007669"/>
    <property type="project" value="TreeGrafter"/>
</dbReference>
<dbReference type="PIRSF" id="PIRSF000398">
    <property type="entry name" value="M_m6A_EcoRV"/>
    <property type="match status" value="1"/>
</dbReference>
<dbReference type="GO" id="GO:0009307">
    <property type="term" value="P:DNA restriction-modification system"/>
    <property type="evidence" value="ECO:0007669"/>
    <property type="project" value="InterPro"/>
</dbReference>